<organism evidence="1 2">
    <name type="scientific">Desulfovibrio litoralis DSM 11393</name>
    <dbReference type="NCBI Taxonomy" id="1121455"/>
    <lineage>
        <taxon>Bacteria</taxon>
        <taxon>Pseudomonadati</taxon>
        <taxon>Thermodesulfobacteriota</taxon>
        <taxon>Desulfovibrionia</taxon>
        <taxon>Desulfovibrionales</taxon>
        <taxon>Desulfovibrionaceae</taxon>
        <taxon>Desulfovibrio</taxon>
    </lineage>
</organism>
<dbReference type="RefSeq" id="WP_072697691.1">
    <property type="nucleotide sequence ID" value="NZ_FRDI01000012.1"/>
</dbReference>
<evidence type="ECO:0000313" key="1">
    <source>
        <dbReference type="EMBL" id="SHN70198.1"/>
    </source>
</evidence>
<dbReference type="STRING" id="1121455.SAMN02745728_02011"/>
<dbReference type="SUPFAM" id="SSF48452">
    <property type="entry name" value="TPR-like"/>
    <property type="match status" value="1"/>
</dbReference>
<protein>
    <submittedName>
        <fullName evidence="1">Import receptor subunit TOM20</fullName>
    </submittedName>
</protein>
<dbReference type="OrthoDB" id="9778850at2"/>
<reference evidence="1 2" key="1">
    <citation type="submission" date="2016-12" db="EMBL/GenBank/DDBJ databases">
        <authorList>
            <person name="Song W.-J."/>
            <person name="Kurnit D.M."/>
        </authorList>
    </citation>
    <scope>NUCLEOTIDE SEQUENCE [LARGE SCALE GENOMIC DNA]</scope>
    <source>
        <strain evidence="1 2">DSM 11393</strain>
    </source>
</reference>
<dbReference type="InterPro" id="IPR011990">
    <property type="entry name" value="TPR-like_helical_dom_sf"/>
</dbReference>
<name>A0A1M7THW9_9BACT</name>
<sequence length="186" mass="21283">MFLCIVLVLFFLQLGVKVDFCQAIEFDKNTNSTTQHQNDALKFYEKSISLYKLAASEITLAENETDRKKIQPLLEEAIKNAEKAIELNSKDSEAFYHLGRCLLELSKLETGENKKQLLYEAQKKCEQAIKLDENNADAFYTWSDCLMELADGEKDPLEKKVLLEKARAKHQEATRLTAIRLGFGKN</sequence>
<dbReference type="Gene3D" id="1.25.40.10">
    <property type="entry name" value="Tetratricopeptide repeat domain"/>
    <property type="match status" value="1"/>
</dbReference>
<accession>A0A1M7THW9</accession>
<dbReference type="Proteomes" id="UP000186469">
    <property type="component" value="Unassembled WGS sequence"/>
</dbReference>
<dbReference type="EMBL" id="FRDI01000012">
    <property type="protein sequence ID" value="SHN70198.1"/>
    <property type="molecule type" value="Genomic_DNA"/>
</dbReference>
<gene>
    <name evidence="1" type="ORF">SAMN02745728_02011</name>
</gene>
<keyword evidence="2" id="KW-1185">Reference proteome</keyword>
<dbReference type="Pfam" id="PF06552">
    <property type="entry name" value="TOM20_plant"/>
    <property type="match status" value="1"/>
</dbReference>
<keyword evidence="1" id="KW-0675">Receptor</keyword>
<dbReference type="AlphaFoldDB" id="A0A1M7THW9"/>
<proteinExistence type="predicted"/>
<evidence type="ECO:0000313" key="2">
    <source>
        <dbReference type="Proteomes" id="UP000186469"/>
    </source>
</evidence>